<dbReference type="InterPro" id="IPR027417">
    <property type="entry name" value="P-loop_NTPase"/>
</dbReference>
<dbReference type="Pfam" id="PF03266">
    <property type="entry name" value="NTPase_1"/>
    <property type="match status" value="1"/>
</dbReference>
<sequence>MRHIFLTGSVQCGKSTVITRVLEAWSGAVGGFRTGFGPDRACPERLLYLWSAVEPARYDQDHAVVKFFNGCAPEAIHGRFDALGTACLTGTPTLWVMDECGRLERDALAFQQAILEKLEGDTPVLGVVREGFPGWTKTIADHPNVELITVTEDNRDALPGLIRARLRGK</sequence>
<evidence type="ECO:0000256" key="3">
    <source>
        <dbReference type="ARBA" id="ARBA00022840"/>
    </source>
</evidence>
<protein>
    <submittedName>
        <fullName evidence="4">Nucleoside-triphosphatase</fullName>
    </submittedName>
</protein>
<dbReference type="SUPFAM" id="SSF52540">
    <property type="entry name" value="P-loop containing nucleoside triphosphate hydrolases"/>
    <property type="match status" value="1"/>
</dbReference>
<evidence type="ECO:0000256" key="2">
    <source>
        <dbReference type="ARBA" id="ARBA00022801"/>
    </source>
</evidence>
<name>A0ABV1E5W0_9FIRM</name>
<reference evidence="4 5" key="1">
    <citation type="submission" date="2024-03" db="EMBL/GenBank/DDBJ databases">
        <title>Human intestinal bacterial collection.</title>
        <authorList>
            <person name="Pauvert C."/>
            <person name="Hitch T.C.A."/>
            <person name="Clavel T."/>
        </authorList>
    </citation>
    <scope>NUCLEOTIDE SEQUENCE [LARGE SCALE GENOMIC DNA]</scope>
    <source>
        <strain evidence="4 5">CLA-AP-H29</strain>
    </source>
</reference>
<organism evidence="4 5">
    <name type="scientific">Pseudoflavonifractor intestinihominis</name>
    <dbReference type="NCBI Taxonomy" id="3133171"/>
    <lineage>
        <taxon>Bacteria</taxon>
        <taxon>Bacillati</taxon>
        <taxon>Bacillota</taxon>
        <taxon>Clostridia</taxon>
        <taxon>Eubacteriales</taxon>
        <taxon>Oscillospiraceae</taxon>
        <taxon>Pseudoflavonifractor</taxon>
    </lineage>
</organism>
<accession>A0ABV1E5W0</accession>
<evidence type="ECO:0000256" key="1">
    <source>
        <dbReference type="ARBA" id="ARBA00022741"/>
    </source>
</evidence>
<dbReference type="InterPro" id="IPR004948">
    <property type="entry name" value="Nuc-triphosphatase_THEP1"/>
</dbReference>
<keyword evidence="3" id="KW-0067">ATP-binding</keyword>
<keyword evidence="5" id="KW-1185">Reference proteome</keyword>
<evidence type="ECO:0000313" key="4">
    <source>
        <dbReference type="EMBL" id="MEQ2442690.1"/>
    </source>
</evidence>
<keyword evidence="2" id="KW-0378">Hydrolase</keyword>
<dbReference type="Proteomes" id="UP001464378">
    <property type="component" value="Unassembled WGS sequence"/>
</dbReference>
<keyword evidence="1" id="KW-0547">Nucleotide-binding</keyword>
<comment type="caution">
    <text evidence="4">The sequence shown here is derived from an EMBL/GenBank/DDBJ whole genome shotgun (WGS) entry which is preliminary data.</text>
</comment>
<dbReference type="EMBL" id="JBBMFK010000005">
    <property type="protein sequence ID" value="MEQ2442690.1"/>
    <property type="molecule type" value="Genomic_DNA"/>
</dbReference>
<gene>
    <name evidence="4" type="ORF">WMO64_04340</name>
</gene>
<dbReference type="RefSeq" id="WP_349231130.1">
    <property type="nucleotide sequence ID" value="NZ_JBBMFK010000005.1"/>
</dbReference>
<evidence type="ECO:0000313" key="5">
    <source>
        <dbReference type="Proteomes" id="UP001464378"/>
    </source>
</evidence>
<dbReference type="PANTHER" id="PTHR43146">
    <property type="entry name" value="CANCER-RELATED NUCLEOSIDE-TRIPHOSPHATASE"/>
    <property type="match status" value="1"/>
</dbReference>
<dbReference type="PANTHER" id="PTHR43146:SF1">
    <property type="entry name" value="CANCER-RELATED NUCLEOSIDE-TRIPHOSPHATASE"/>
    <property type="match status" value="1"/>
</dbReference>
<proteinExistence type="predicted"/>
<dbReference type="Gene3D" id="3.40.50.300">
    <property type="entry name" value="P-loop containing nucleotide triphosphate hydrolases"/>
    <property type="match status" value="2"/>
</dbReference>